<keyword evidence="2" id="KW-1185">Reference proteome</keyword>
<dbReference type="OrthoDB" id="5459581at2"/>
<dbReference type="Proteomes" id="UP000232638">
    <property type="component" value="Chromosome"/>
</dbReference>
<organism evidence="1 2">
    <name type="scientific">Candidatus Thiodictyon syntrophicum</name>
    <dbReference type="NCBI Taxonomy" id="1166950"/>
    <lineage>
        <taxon>Bacteria</taxon>
        <taxon>Pseudomonadati</taxon>
        <taxon>Pseudomonadota</taxon>
        <taxon>Gammaproteobacteria</taxon>
        <taxon>Chromatiales</taxon>
        <taxon>Chromatiaceae</taxon>
        <taxon>Thiodictyon</taxon>
    </lineage>
</organism>
<reference evidence="1 2" key="1">
    <citation type="submission" date="2017-03" db="EMBL/GenBank/DDBJ databases">
        <title>Complete genome sequence of Candidatus 'Thiodictyon syntrophicum' sp. nov. strain Cad16T, a photolithoautotroph purple sulfur bacterium isolated from an alpine meromictic lake.</title>
        <authorList>
            <person name="Luedin S.M."/>
            <person name="Pothier J.F."/>
            <person name="Danza F."/>
            <person name="Storelli N."/>
            <person name="Wittwer M."/>
            <person name="Tonolla M."/>
        </authorList>
    </citation>
    <scope>NUCLEOTIDE SEQUENCE [LARGE SCALE GENOMIC DNA]</scope>
    <source>
        <strain evidence="1 2">Cad16T</strain>
    </source>
</reference>
<name>A0A2K8UDF1_9GAMM</name>
<dbReference type="EMBL" id="CP020370">
    <property type="protein sequence ID" value="AUB83628.1"/>
    <property type="molecule type" value="Genomic_DNA"/>
</dbReference>
<evidence type="ECO:0000313" key="2">
    <source>
        <dbReference type="Proteomes" id="UP000232638"/>
    </source>
</evidence>
<dbReference type="KEGG" id="tsy:THSYN_23545"/>
<dbReference type="RefSeq" id="WP_100921310.1">
    <property type="nucleotide sequence ID" value="NZ_CP020370.1"/>
</dbReference>
<sequence length="68" mass="7575">MICKEEDAKRFFCPVVSGAQQHIVCKGSHCMAWRWMSRPADPLLPEAESEHQQFGYCGLAGVVTLPPV</sequence>
<dbReference type="AlphaFoldDB" id="A0A2K8UDF1"/>
<gene>
    <name evidence="1" type="ORF">THSYN_23545</name>
</gene>
<protein>
    <submittedName>
        <fullName evidence="1">Uncharacterized protein</fullName>
    </submittedName>
</protein>
<accession>A0A2K8UDF1</accession>
<evidence type="ECO:0000313" key="1">
    <source>
        <dbReference type="EMBL" id="AUB83628.1"/>
    </source>
</evidence>
<proteinExistence type="predicted"/>